<keyword evidence="1" id="KW-0614">Plasmid</keyword>
<reference evidence="1 2" key="1">
    <citation type="journal article" date="2020" name="Genes (Basel)">
        <title>Genomic Comparison of Insect Gut Symbionts from Divergent Burkholderia Subclades.</title>
        <authorList>
            <person name="Takeshita K."/>
            <person name="Kikuchi Y."/>
        </authorList>
    </citation>
    <scope>NUCLEOTIDE SEQUENCE [LARGE SCALE GENOMIC DNA]</scope>
    <source>
        <strain evidence="1 2">PGU16</strain>
        <plasmid evidence="1 2">PPGU16_p2</plasmid>
    </source>
</reference>
<keyword evidence="2" id="KW-1185">Reference proteome</keyword>
<evidence type="ECO:0000313" key="2">
    <source>
        <dbReference type="Proteomes" id="UP000510888"/>
    </source>
</evidence>
<geneLocation type="plasmid" evidence="1 2">
    <name>PPGU16_p2</name>
</geneLocation>
<name>A0A7I8C1H9_9BURK</name>
<gene>
    <name evidence="1" type="ORF">PPGU16_79390</name>
</gene>
<protein>
    <submittedName>
        <fullName evidence="1">Uncharacterized protein</fullName>
    </submittedName>
</protein>
<dbReference type="EMBL" id="AP023177">
    <property type="protein sequence ID" value="BCF94872.1"/>
    <property type="molecule type" value="Genomic_DNA"/>
</dbReference>
<dbReference type="AlphaFoldDB" id="A0A7I8C1H9"/>
<dbReference type="KEGG" id="plad:PPGU16_79390"/>
<dbReference type="Proteomes" id="UP000510888">
    <property type="component" value="Plasmid PPGU16_p2"/>
</dbReference>
<accession>A0A7I8C1H9</accession>
<organism evidence="1 2">
    <name type="scientific">Paraburkholderia largidicola</name>
    <dbReference type="NCBI Taxonomy" id="3014751"/>
    <lineage>
        <taxon>Bacteria</taxon>
        <taxon>Pseudomonadati</taxon>
        <taxon>Pseudomonadota</taxon>
        <taxon>Betaproteobacteria</taxon>
        <taxon>Burkholderiales</taxon>
        <taxon>Burkholderiaceae</taxon>
        <taxon>Paraburkholderia</taxon>
    </lineage>
</organism>
<evidence type="ECO:0000313" key="1">
    <source>
        <dbReference type="EMBL" id="BCF94872.1"/>
    </source>
</evidence>
<proteinExistence type="predicted"/>
<sequence length="253" mass="28065">MTNYPMLDEKLAALRHAIEGGVKADSMQGLKLMELVDAIGEQFKRELAKLEMSPEFTDSARAALVWVLYHRQGGSSPVGQPIRFALGMGAHDPLKPAQIGEALKLAQKCHFPAARELPTAPPAASEQQPTNEQKPARYFVYDPEDGYNEFKTDEERQKAHQEAIDGYLDEGWSKEVTQVVSGIVTHKTVQTNLERRPAACAHHPEHDDDDWDACIAWSEYPDHNYKTCCQYEPALIRTSDNSTASDSAEGGVA</sequence>